<evidence type="ECO:0000313" key="18">
    <source>
        <dbReference type="EMBL" id="QEI08585.1"/>
    </source>
</evidence>
<evidence type="ECO:0000256" key="4">
    <source>
        <dbReference type="ARBA" id="ARBA00022452"/>
    </source>
</evidence>
<evidence type="ECO:0000256" key="3">
    <source>
        <dbReference type="ARBA" id="ARBA00022448"/>
    </source>
</evidence>
<proteinExistence type="inferred from homology"/>
<dbReference type="InterPro" id="IPR037066">
    <property type="entry name" value="Plug_dom_sf"/>
</dbReference>
<evidence type="ECO:0000313" key="19">
    <source>
        <dbReference type="Proteomes" id="UP000325161"/>
    </source>
</evidence>
<sequence length="804" mass="87773">MNRNYPPSRHLRLAVLTASLFLCGQVLAQSRPIALPAQTLERALNQLARDSGTQILYSSEFAAGKMAPAVSGTMTVREALDRLLAGSGLGLHVEDERTFMVVQARPGISSLAPVTVTAQGDNAPSTAYIAPAVSNATRLALSPRETPQSVSVVTRQRMEDQAMQTLPDALRQATGVKVQEAEVLGTQYQVRGFTLDTIQIDGLPVSVNSADSSASPDLAIYDRVEILRGAAGLLQGAGTPGGTLNLVRKMPTREFTGNAAAQVGSWDAYRVEADVSGPLSQSGDLRGRLVAVEDDRHSFIDYVKEDKQVLYGVLQYDLSPSLQLTAGVDYQRTKGVPQGTGIVFYEDGGDIGLPRSTYLGAAWNHRETRTTRVFGDLSWKLDNGWKAKLSALREWNDNDLVFLSASGGLGVNRATGLGPFLNYANARHIEQTQSSLEVSASGPFTLLGRQHELVLGANTRRNPADGDRVALLGYSSIRPNVRNWNPASVAYPNITPYDSRATTETRQTGVYAATRLSLAEPLTLLLGGRFSWWDYQSTNTNLLTGGVTSRVGYQVDAEFTPYAGLVFDLNRQYSLYASYTDVFQPQNAVDRTGSLLDPIVGANYEAGIKGEFQDGRVNASLAVFRIDQSNRAQNDLQGPRPCPYTTGDYCSVAAGKVRSQGVEAEVSGELAPGWQVFAGYTLNTTKYLNDTTRGGQVFNAFNPRHMLKLFTAYRLPDTLSAWTVGGGLTWQSEYIAQTATSRMAQPGYALANLMLRYDFNRNMSATLNLNNAFDKRYYRYLSQPSAFNYYGEPRNVMLTLRTKF</sequence>
<dbReference type="InterPro" id="IPR012910">
    <property type="entry name" value="Plug_dom"/>
</dbReference>
<evidence type="ECO:0000256" key="15">
    <source>
        <dbReference type="RuleBase" id="RU003357"/>
    </source>
</evidence>
<evidence type="ECO:0000256" key="14">
    <source>
        <dbReference type="PROSITE-ProRule" id="PRU01360"/>
    </source>
</evidence>
<keyword evidence="11 14" id="KW-0472">Membrane</keyword>
<dbReference type="PANTHER" id="PTHR32552:SF74">
    <property type="entry name" value="HYDROXAMATE SIDEROPHORE RECEPTOR FHUE"/>
    <property type="match status" value="1"/>
</dbReference>
<comment type="subcellular location">
    <subcellularLocation>
        <location evidence="1 14">Cell outer membrane</location>
        <topology evidence="1 14">Multi-pass membrane protein</topology>
    </subcellularLocation>
</comment>
<dbReference type="Proteomes" id="UP000325161">
    <property type="component" value="Chromosome"/>
</dbReference>
<dbReference type="CDD" id="cd01347">
    <property type="entry name" value="ligand_gated_channel"/>
    <property type="match status" value="1"/>
</dbReference>
<keyword evidence="10 15" id="KW-0798">TonB box</keyword>
<evidence type="ECO:0000256" key="2">
    <source>
        <dbReference type="ARBA" id="ARBA00009810"/>
    </source>
</evidence>
<dbReference type="InterPro" id="IPR011662">
    <property type="entry name" value="Secretin/TonB_short_N"/>
</dbReference>
<evidence type="ECO:0000256" key="1">
    <source>
        <dbReference type="ARBA" id="ARBA00004571"/>
    </source>
</evidence>
<dbReference type="RefSeq" id="WP_148818056.1">
    <property type="nucleotide sequence ID" value="NZ_CP043046.1"/>
</dbReference>
<comment type="similarity">
    <text evidence="2 14 15">Belongs to the TonB-dependent receptor family.</text>
</comment>
<dbReference type="InterPro" id="IPR000531">
    <property type="entry name" value="Beta-barrel_TonB"/>
</dbReference>
<protein>
    <submittedName>
        <fullName evidence="18">TonB-dependent siderophore receptor</fullName>
    </submittedName>
</protein>
<dbReference type="GO" id="GO:0009279">
    <property type="term" value="C:cell outer membrane"/>
    <property type="evidence" value="ECO:0007669"/>
    <property type="project" value="UniProtKB-SubCell"/>
</dbReference>
<dbReference type="Gene3D" id="2.40.170.20">
    <property type="entry name" value="TonB-dependent receptor, beta-barrel domain"/>
    <property type="match status" value="1"/>
</dbReference>
<feature type="chain" id="PRO_5023044653" evidence="16">
    <location>
        <begin position="29"/>
        <end position="804"/>
    </location>
</feature>
<dbReference type="GO" id="GO:0015344">
    <property type="term" value="F:siderophore uptake transmembrane transporter activity"/>
    <property type="evidence" value="ECO:0007669"/>
    <property type="project" value="TreeGrafter"/>
</dbReference>
<gene>
    <name evidence="18" type="ORF">FXN63_24140</name>
</gene>
<dbReference type="SMART" id="SM00965">
    <property type="entry name" value="STN"/>
    <property type="match status" value="1"/>
</dbReference>
<dbReference type="GO" id="GO:0015891">
    <property type="term" value="P:siderophore transport"/>
    <property type="evidence" value="ECO:0007669"/>
    <property type="project" value="InterPro"/>
</dbReference>
<dbReference type="FunFam" id="2.170.130.10:FF:000010">
    <property type="entry name" value="Ferripyoverdine receptor"/>
    <property type="match status" value="1"/>
</dbReference>
<keyword evidence="9" id="KW-0406">Ion transport</keyword>
<evidence type="ECO:0000256" key="7">
    <source>
        <dbReference type="ARBA" id="ARBA00022729"/>
    </source>
</evidence>
<dbReference type="InterPro" id="IPR039426">
    <property type="entry name" value="TonB-dep_rcpt-like"/>
</dbReference>
<dbReference type="InterPro" id="IPR010105">
    <property type="entry name" value="TonB_sidphr_rcpt"/>
</dbReference>
<evidence type="ECO:0000256" key="12">
    <source>
        <dbReference type="ARBA" id="ARBA00023170"/>
    </source>
</evidence>
<dbReference type="PANTHER" id="PTHR32552">
    <property type="entry name" value="FERRICHROME IRON RECEPTOR-RELATED"/>
    <property type="match status" value="1"/>
</dbReference>
<dbReference type="Pfam" id="PF00593">
    <property type="entry name" value="TonB_dep_Rec_b-barrel"/>
    <property type="match status" value="1"/>
</dbReference>
<keyword evidence="19" id="KW-1185">Reference proteome</keyword>
<dbReference type="Gene3D" id="3.55.50.30">
    <property type="match status" value="1"/>
</dbReference>
<organism evidence="18 19">
    <name type="scientific">Pigmentiphaga aceris</name>
    <dbReference type="NCBI Taxonomy" id="1940612"/>
    <lineage>
        <taxon>Bacteria</taxon>
        <taxon>Pseudomonadati</taxon>
        <taxon>Pseudomonadota</taxon>
        <taxon>Betaproteobacteria</taxon>
        <taxon>Burkholderiales</taxon>
        <taxon>Alcaligenaceae</taxon>
        <taxon>Pigmentiphaga</taxon>
    </lineage>
</organism>
<evidence type="ECO:0000256" key="13">
    <source>
        <dbReference type="ARBA" id="ARBA00023237"/>
    </source>
</evidence>
<keyword evidence="8" id="KW-0408">Iron</keyword>
<evidence type="ECO:0000256" key="5">
    <source>
        <dbReference type="ARBA" id="ARBA00022496"/>
    </source>
</evidence>
<dbReference type="OrthoDB" id="8533686at2"/>
<feature type="domain" description="Secretin/TonB short N-terminal" evidence="17">
    <location>
        <begin position="53"/>
        <end position="104"/>
    </location>
</feature>
<dbReference type="SUPFAM" id="SSF56935">
    <property type="entry name" value="Porins"/>
    <property type="match status" value="1"/>
</dbReference>
<reference evidence="18 19" key="1">
    <citation type="submission" date="2019-08" db="EMBL/GenBank/DDBJ databases">
        <title>Amphibian skin-associated Pigmentiphaga: genome sequence and occurrence across geography and hosts.</title>
        <authorList>
            <person name="Bletz M.C."/>
            <person name="Bunk B."/>
            <person name="Sproeer C."/>
            <person name="Biwer P."/>
            <person name="Reiter S."/>
            <person name="Rabemananjara F.C.E."/>
            <person name="Schulz S."/>
            <person name="Overmann J."/>
            <person name="Vences M."/>
        </authorList>
    </citation>
    <scope>NUCLEOTIDE SEQUENCE [LARGE SCALE GENOMIC DNA]</scope>
    <source>
        <strain evidence="18 19">Mada1488</strain>
    </source>
</reference>
<keyword evidence="4 14" id="KW-1134">Transmembrane beta strand</keyword>
<evidence type="ECO:0000256" key="6">
    <source>
        <dbReference type="ARBA" id="ARBA00022692"/>
    </source>
</evidence>
<keyword evidence="5" id="KW-0410">Iron transport</keyword>
<evidence type="ECO:0000256" key="8">
    <source>
        <dbReference type="ARBA" id="ARBA00023004"/>
    </source>
</evidence>
<dbReference type="NCBIfam" id="TIGR01783">
    <property type="entry name" value="TonB-siderophor"/>
    <property type="match status" value="1"/>
</dbReference>
<dbReference type="AlphaFoldDB" id="A0A5C0B2U4"/>
<dbReference type="Gene3D" id="2.170.130.10">
    <property type="entry name" value="TonB-dependent receptor, plug domain"/>
    <property type="match status" value="1"/>
</dbReference>
<evidence type="ECO:0000256" key="11">
    <source>
        <dbReference type="ARBA" id="ARBA00023136"/>
    </source>
</evidence>
<dbReference type="GO" id="GO:0038023">
    <property type="term" value="F:signaling receptor activity"/>
    <property type="evidence" value="ECO:0007669"/>
    <property type="project" value="InterPro"/>
</dbReference>
<keyword evidence="7 16" id="KW-0732">Signal</keyword>
<dbReference type="PROSITE" id="PS52016">
    <property type="entry name" value="TONB_DEPENDENT_REC_3"/>
    <property type="match status" value="1"/>
</dbReference>
<keyword evidence="6 14" id="KW-0812">Transmembrane</keyword>
<evidence type="ECO:0000256" key="9">
    <source>
        <dbReference type="ARBA" id="ARBA00023065"/>
    </source>
</evidence>
<dbReference type="InterPro" id="IPR036942">
    <property type="entry name" value="Beta-barrel_TonB_sf"/>
</dbReference>
<dbReference type="Pfam" id="PF07660">
    <property type="entry name" value="STN"/>
    <property type="match status" value="1"/>
</dbReference>
<name>A0A5C0B2U4_9BURK</name>
<dbReference type="EMBL" id="CP043046">
    <property type="protein sequence ID" value="QEI08585.1"/>
    <property type="molecule type" value="Genomic_DNA"/>
</dbReference>
<accession>A0A5C0B2U4</accession>
<keyword evidence="13 14" id="KW-0998">Cell outer membrane</keyword>
<feature type="signal peptide" evidence="16">
    <location>
        <begin position="1"/>
        <end position="28"/>
    </location>
</feature>
<evidence type="ECO:0000259" key="17">
    <source>
        <dbReference type="SMART" id="SM00965"/>
    </source>
</evidence>
<dbReference type="Pfam" id="PF07715">
    <property type="entry name" value="Plug"/>
    <property type="match status" value="1"/>
</dbReference>
<evidence type="ECO:0000256" key="10">
    <source>
        <dbReference type="ARBA" id="ARBA00023077"/>
    </source>
</evidence>
<keyword evidence="12 18" id="KW-0675">Receptor</keyword>
<evidence type="ECO:0000256" key="16">
    <source>
        <dbReference type="SAM" id="SignalP"/>
    </source>
</evidence>
<dbReference type="KEGG" id="pacr:FXN63_24140"/>
<keyword evidence="3 14" id="KW-0813">Transport</keyword>